<evidence type="ECO:0000256" key="7">
    <source>
        <dbReference type="SAM" id="Phobius"/>
    </source>
</evidence>
<sequence length="528" mass="59757">MTQTSSPDSKGHQSTKEMDNIEAGIDNLANNEVAEGKVQDIILDTINAADGQYTEADYKRVLWKIDLVLLPLMWLCYGTQQADKTSISTQATFGMREDTGLVGQQFSWLSTIFYIMYLVGEAPGNYLMQRFSLNKTFFICMFCWGVVVLCIGFTHNFAQLMALRALQGLFECTISPAFLLITASFYVSREHTMRSIIWGTSNSGMDILTQLVMYGIGKAAKASPSSFGPWRYISIFLGSWTMVMSFCSLLVLGTPNEVRWLSNEEKRIAAARVVSNQTGTSREQQKEWRWDQVWITFKDPQTYFFFFTVIVNSLPNGGTTAFGNLVYVSFGFTNLETLVKGTIPQNIVTIVWFLFVGFLTLKMPNLRFILMVVSTIPAFVGMLALGLLPKDGMLWTRWGLYLMTVTGRLPGLLIWTLLPSNVAGRTKKSVTGAVMFIAYCIGNAIGAQTFQAKWAPRYVPSMIICGVMYALECVLFIWWRFYYIVQNRRRVKLVEEMGLTPEESAHQGQINGEMDVTDWENIHFKYSM</sequence>
<feature type="transmembrane region" description="Helical" evidence="7">
    <location>
        <begin position="400"/>
        <end position="418"/>
    </location>
</feature>
<evidence type="ECO:0000256" key="3">
    <source>
        <dbReference type="ARBA" id="ARBA00022692"/>
    </source>
</evidence>
<evidence type="ECO:0000256" key="5">
    <source>
        <dbReference type="ARBA" id="ARBA00023136"/>
    </source>
</evidence>
<dbReference type="AlphaFoldDB" id="A0A428SG32"/>
<dbReference type="PANTHER" id="PTHR43791:SF7">
    <property type="entry name" value="MAJOR FACILITATOR SUPERFAMILY (MFS) PROFILE DOMAIN-CONTAINING PROTEIN"/>
    <property type="match status" value="1"/>
</dbReference>
<dbReference type="GO" id="GO:0016020">
    <property type="term" value="C:membrane"/>
    <property type="evidence" value="ECO:0007669"/>
    <property type="project" value="UniProtKB-SubCell"/>
</dbReference>
<feature type="transmembrane region" description="Helical" evidence="7">
    <location>
        <begin position="196"/>
        <end position="217"/>
    </location>
</feature>
<feature type="transmembrane region" description="Helical" evidence="7">
    <location>
        <begin position="166"/>
        <end position="187"/>
    </location>
</feature>
<keyword evidence="9" id="KW-1185">Reference proteome</keyword>
<keyword evidence="2" id="KW-0813">Transport</keyword>
<dbReference type="GO" id="GO:0022857">
    <property type="term" value="F:transmembrane transporter activity"/>
    <property type="evidence" value="ECO:0007669"/>
    <property type="project" value="InterPro"/>
</dbReference>
<comment type="subcellular location">
    <subcellularLocation>
        <location evidence="1">Membrane</location>
        <topology evidence="1">Multi-pass membrane protein</topology>
    </subcellularLocation>
</comment>
<dbReference type="Gene3D" id="1.20.1250.20">
    <property type="entry name" value="MFS general substrate transporter like domains"/>
    <property type="match status" value="1"/>
</dbReference>
<feature type="transmembrane region" description="Helical" evidence="7">
    <location>
        <begin position="368"/>
        <end position="388"/>
    </location>
</feature>
<evidence type="ECO:0008006" key="10">
    <source>
        <dbReference type="Google" id="ProtNLM"/>
    </source>
</evidence>
<gene>
    <name evidence="8" type="ORF">CDV31_016010</name>
</gene>
<keyword evidence="4 7" id="KW-1133">Transmembrane helix</keyword>
<dbReference type="Pfam" id="PF07690">
    <property type="entry name" value="MFS_1"/>
    <property type="match status" value="1"/>
</dbReference>
<protein>
    <recommendedName>
        <fullName evidence="10">Major facilitator superfamily (MFS) profile domain-containing protein</fullName>
    </recommendedName>
</protein>
<reference evidence="8 9" key="1">
    <citation type="submission" date="2017-06" db="EMBL/GenBank/DDBJ databases">
        <title>Cmopartive genomic analysis of Ambrosia Fusariam Clade fungi.</title>
        <authorList>
            <person name="Stajich J.E."/>
            <person name="Carrillo J."/>
            <person name="Kijimoto T."/>
            <person name="Eskalen A."/>
            <person name="O'Donnell K."/>
            <person name="Kasson M."/>
        </authorList>
    </citation>
    <scope>NUCLEOTIDE SEQUENCE [LARGE SCALE GENOMIC DNA]</scope>
    <source>
        <strain evidence="8 9">NRRL 20438</strain>
    </source>
</reference>
<dbReference type="InterPro" id="IPR036259">
    <property type="entry name" value="MFS_trans_sf"/>
</dbReference>
<keyword evidence="3 7" id="KW-0812">Transmembrane</keyword>
<feature type="transmembrane region" description="Helical" evidence="7">
    <location>
        <begin position="303"/>
        <end position="323"/>
    </location>
</feature>
<feature type="transmembrane region" description="Helical" evidence="7">
    <location>
        <begin position="132"/>
        <end position="154"/>
    </location>
</feature>
<dbReference type="SUPFAM" id="SSF103473">
    <property type="entry name" value="MFS general substrate transporter"/>
    <property type="match status" value="1"/>
</dbReference>
<feature type="transmembrane region" description="Helical" evidence="7">
    <location>
        <begin position="343"/>
        <end position="361"/>
    </location>
</feature>
<keyword evidence="5 7" id="KW-0472">Membrane</keyword>
<evidence type="ECO:0000313" key="8">
    <source>
        <dbReference type="EMBL" id="RSL88738.1"/>
    </source>
</evidence>
<evidence type="ECO:0000256" key="4">
    <source>
        <dbReference type="ARBA" id="ARBA00022989"/>
    </source>
</evidence>
<dbReference type="Proteomes" id="UP000288429">
    <property type="component" value="Unassembled WGS sequence"/>
</dbReference>
<name>A0A428SG32_9HYPO</name>
<dbReference type="PANTHER" id="PTHR43791">
    <property type="entry name" value="PERMEASE-RELATED"/>
    <property type="match status" value="1"/>
</dbReference>
<evidence type="ECO:0000313" key="9">
    <source>
        <dbReference type="Proteomes" id="UP000288429"/>
    </source>
</evidence>
<evidence type="ECO:0000256" key="1">
    <source>
        <dbReference type="ARBA" id="ARBA00004141"/>
    </source>
</evidence>
<feature type="transmembrane region" description="Helical" evidence="7">
    <location>
        <begin position="229"/>
        <end position="252"/>
    </location>
</feature>
<accession>A0A428SG32</accession>
<feature type="transmembrane region" description="Helical" evidence="7">
    <location>
        <begin position="430"/>
        <end position="452"/>
    </location>
</feature>
<comment type="caution">
    <text evidence="8">The sequence shown here is derived from an EMBL/GenBank/DDBJ whole genome shotgun (WGS) entry which is preliminary data.</text>
</comment>
<evidence type="ECO:0000256" key="6">
    <source>
        <dbReference type="ARBA" id="ARBA00023180"/>
    </source>
</evidence>
<evidence type="ECO:0000256" key="2">
    <source>
        <dbReference type="ARBA" id="ARBA00022448"/>
    </source>
</evidence>
<proteinExistence type="predicted"/>
<feature type="transmembrane region" description="Helical" evidence="7">
    <location>
        <begin position="458"/>
        <end position="482"/>
    </location>
</feature>
<organism evidence="8 9">
    <name type="scientific">Fusarium ambrosium</name>
    <dbReference type="NCBI Taxonomy" id="131363"/>
    <lineage>
        <taxon>Eukaryota</taxon>
        <taxon>Fungi</taxon>
        <taxon>Dikarya</taxon>
        <taxon>Ascomycota</taxon>
        <taxon>Pezizomycotina</taxon>
        <taxon>Sordariomycetes</taxon>
        <taxon>Hypocreomycetidae</taxon>
        <taxon>Hypocreales</taxon>
        <taxon>Nectriaceae</taxon>
        <taxon>Fusarium</taxon>
        <taxon>Fusarium solani species complex</taxon>
    </lineage>
</organism>
<dbReference type="EMBL" id="NIZV01000467">
    <property type="protein sequence ID" value="RSL88738.1"/>
    <property type="molecule type" value="Genomic_DNA"/>
</dbReference>
<keyword evidence="6" id="KW-0325">Glycoprotein</keyword>
<dbReference type="InterPro" id="IPR011701">
    <property type="entry name" value="MFS"/>
</dbReference>